<comment type="caution">
    <text evidence="1">The sequence shown here is derived from an EMBL/GenBank/DDBJ whole genome shotgun (WGS) entry which is preliminary data.</text>
</comment>
<protein>
    <submittedName>
        <fullName evidence="1">Uncharacterized protein</fullName>
    </submittedName>
</protein>
<reference evidence="1" key="1">
    <citation type="submission" date="2019-08" db="EMBL/GenBank/DDBJ databases">
        <authorList>
            <person name="Kucharzyk K."/>
            <person name="Murdoch R.W."/>
            <person name="Higgins S."/>
            <person name="Loffler F."/>
        </authorList>
    </citation>
    <scope>NUCLEOTIDE SEQUENCE</scope>
</reference>
<dbReference type="AlphaFoldDB" id="A0A645IWV2"/>
<dbReference type="EMBL" id="VSSQ01125455">
    <property type="protein sequence ID" value="MPN55811.1"/>
    <property type="molecule type" value="Genomic_DNA"/>
</dbReference>
<name>A0A645IWV2_9ZZZZ</name>
<sequence>MIEKINKALNFSWDDFTFLGRQIWGGGSIQLATLPRIPELAAGGIVQSDTLARIGENGREAVLPLDRNTGWMERLAGMIGSGDNRDVLLELRTQNQLLRALLAKEGNVVFAPSTEAGRWASRSMDMYELARG</sequence>
<gene>
    <name evidence="1" type="ORF">SDC9_203495</name>
</gene>
<accession>A0A645IWV2</accession>
<proteinExistence type="predicted"/>
<evidence type="ECO:0000313" key="1">
    <source>
        <dbReference type="EMBL" id="MPN55811.1"/>
    </source>
</evidence>
<organism evidence="1">
    <name type="scientific">bioreactor metagenome</name>
    <dbReference type="NCBI Taxonomy" id="1076179"/>
    <lineage>
        <taxon>unclassified sequences</taxon>
        <taxon>metagenomes</taxon>
        <taxon>ecological metagenomes</taxon>
    </lineage>
</organism>